<dbReference type="RefSeq" id="WP_036648055.1">
    <property type="nucleotide sequence ID" value="NZ_BAVZ01000005.1"/>
</dbReference>
<gene>
    <name evidence="1" type="ORF">JCM16418_2056</name>
</gene>
<proteinExistence type="predicted"/>
<keyword evidence="2" id="KW-1185">Reference proteome</keyword>
<comment type="caution">
    <text evidence="1">The sequence shown here is derived from an EMBL/GenBank/DDBJ whole genome shotgun (WGS) entry which is preliminary data.</text>
</comment>
<sequence length="279" mass="31331">MRAAIKERITEIIPLLKDRLYDLIPPLEVTDDPYAVIALGEEIWKSAWAGYRQVVRLQLYAGHSGLDQADDWARALIHRLHQKRVVSTGAGAFTLYYLGVPEAEKFDAVAGKACRTLRFGVYVPEAGASDLFDPPDEWLTALVDWTTDRLGESWNVYQTTWPADQNTYAVLWRIVGCETKMVGASMYEVRKRYIGHITAPMGAAEHKAAVSLVEELGSKVQIPLDTDQRRYMAVAEASADLQADAILDGQLRLTLVQRRMRPAEDAALIRRVDIHPILK</sequence>
<protein>
    <submittedName>
        <fullName evidence="1">Uncharacterized protein</fullName>
    </submittedName>
</protein>
<dbReference type="Proteomes" id="UP000019364">
    <property type="component" value="Unassembled WGS sequence"/>
</dbReference>
<accession>W7YAE2</accession>
<dbReference type="STRING" id="1236976.JCM16418_2056"/>
<evidence type="ECO:0000313" key="1">
    <source>
        <dbReference type="EMBL" id="GAF08020.1"/>
    </source>
</evidence>
<dbReference type="eggNOG" id="ENOG5031KF0">
    <property type="taxonomic scope" value="Bacteria"/>
</dbReference>
<dbReference type="OrthoDB" id="1679953at2"/>
<evidence type="ECO:0000313" key="2">
    <source>
        <dbReference type="Proteomes" id="UP000019364"/>
    </source>
</evidence>
<name>W7YAE2_9BACL</name>
<organism evidence="1 2">
    <name type="scientific">Paenibacillus pini JCM 16418</name>
    <dbReference type="NCBI Taxonomy" id="1236976"/>
    <lineage>
        <taxon>Bacteria</taxon>
        <taxon>Bacillati</taxon>
        <taxon>Bacillota</taxon>
        <taxon>Bacilli</taxon>
        <taxon>Bacillales</taxon>
        <taxon>Paenibacillaceae</taxon>
        <taxon>Paenibacillus</taxon>
    </lineage>
</organism>
<reference evidence="1 2" key="1">
    <citation type="journal article" date="2014" name="Genome Announc.">
        <title>Draft Genome Sequence of Paenibacillus pini JCM 16418T, Isolated from the Rhizosphere of Pine Tree.</title>
        <authorList>
            <person name="Yuki M."/>
            <person name="Oshima K."/>
            <person name="Suda W."/>
            <person name="Oshida Y."/>
            <person name="Kitamura K."/>
            <person name="Iida Y."/>
            <person name="Hattori M."/>
            <person name="Ohkuma M."/>
        </authorList>
    </citation>
    <scope>NUCLEOTIDE SEQUENCE [LARGE SCALE GENOMIC DNA]</scope>
    <source>
        <strain evidence="1 2">JCM 16418</strain>
    </source>
</reference>
<dbReference type="AlphaFoldDB" id="W7YAE2"/>
<dbReference type="EMBL" id="BAVZ01000005">
    <property type="protein sequence ID" value="GAF08020.1"/>
    <property type="molecule type" value="Genomic_DNA"/>
</dbReference>